<feature type="transmembrane region" description="Helical" evidence="1">
    <location>
        <begin position="148"/>
        <end position="167"/>
    </location>
</feature>
<dbReference type="InterPro" id="IPR012340">
    <property type="entry name" value="NA-bd_OB-fold"/>
</dbReference>
<accession>A0A368KX56</accession>
<evidence type="ECO:0000256" key="1">
    <source>
        <dbReference type="SAM" id="Phobius"/>
    </source>
</evidence>
<keyword evidence="1" id="KW-0812">Transmembrane</keyword>
<dbReference type="Gene3D" id="2.40.50.140">
    <property type="entry name" value="Nucleic acid-binding proteins"/>
    <property type="match status" value="1"/>
</dbReference>
<sequence length="237" mass="27321">MRLQGKITYWNDDRGFGFITWDEVEDAVFVHIKAFTASGRRPEVGEIVSFEVTDGKEGKPEAKSVRFFDQPRPARQFTGRQTQQNSTFPLLFVLFFISFLAASAYFQRISWLVVVVYGVLSLITLIVYGRDKIFAQQGKWRTPESTLLFLGLIGGWPGGLAAQYLFWHKSSKVEFLVSFWFTVTLNVCAICYLIWIGDAGIVDQWIEQVWQKALAYKQTWPDMDTMLSNLKRTANKW</sequence>
<feature type="transmembrane region" description="Helical" evidence="1">
    <location>
        <begin position="173"/>
        <end position="195"/>
    </location>
</feature>
<dbReference type="Proteomes" id="UP000253562">
    <property type="component" value="Unassembled WGS sequence"/>
</dbReference>
<dbReference type="GO" id="GO:0005829">
    <property type="term" value="C:cytosol"/>
    <property type="evidence" value="ECO:0007669"/>
    <property type="project" value="UniProtKB-ARBA"/>
</dbReference>
<dbReference type="RefSeq" id="WP_114366729.1">
    <property type="nucleotide sequence ID" value="NZ_QPEX01000006.1"/>
</dbReference>
<dbReference type="PRINTS" id="PR00050">
    <property type="entry name" value="COLDSHOCK"/>
</dbReference>
<organism evidence="3 4">
    <name type="scientific">Bremerella cremea</name>
    <dbReference type="NCBI Taxonomy" id="1031537"/>
    <lineage>
        <taxon>Bacteria</taxon>
        <taxon>Pseudomonadati</taxon>
        <taxon>Planctomycetota</taxon>
        <taxon>Planctomycetia</taxon>
        <taxon>Pirellulales</taxon>
        <taxon>Pirellulaceae</taxon>
        <taxon>Bremerella</taxon>
    </lineage>
</organism>
<dbReference type="SUPFAM" id="SSF50249">
    <property type="entry name" value="Nucleic acid-binding proteins"/>
    <property type="match status" value="1"/>
</dbReference>
<feature type="transmembrane region" description="Helical" evidence="1">
    <location>
        <begin position="111"/>
        <end position="128"/>
    </location>
</feature>
<gene>
    <name evidence="3" type="ORF">DTL42_00580</name>
</gene>
<dbReference type="SMART" id="SM00357">
    <property type="entry name" value="CSP"/>
    <property type="match status" value="1"/>
</dbReference>
<reference evidence="3 4" key="1">
    <citation type="submission" date="2018-07" db="EMBL/GenBank/DDBJ databases">
        <title>Comparative genomes isolates from brazilian mangrove.</title>
        <authorList>
            <person name="De Araujo J.E."/>
            <person name="Taketani R.G."/>
            <person name="Silva M.C.P."/>
            <person name="Lourenco M.V."/>
            <person name="Oliveira V.M."/>
            <person name="Andreote F.D."/>
        </authorList>
    </citation>
    <scope>NUCLEOTIDE SEQUENCE [LARGE SCALE GENOMIC DNA]</scope>
    <source>
        <strain evidence="3 4">HEX PRIS-MGV</strain>
    </source>
</reference>
<keyword evidence="1" id="KW-0472">Membrane</keyword>
<dbReference type="OrthoDB" id="1698854at2"/>
<feature type="transmembrane region" description="Helical" evidence="1">
    <location>
        <begin position="87"/>
        <end position="105"/>
    </location>
</feature>
<dbReference type="AlphaFoldDB" id="A0A368KX56"/>
<dbReference type="PROSITE" id="PS51857">
    <property type="entry name" value="CSD_2"/>
    <property type="match status" value="1"/>
</dbReference>
<keyword evidence="1" id="KW-1133">Transmembrane helix</keyword>
<evidence type="ECO:0000259" key="2">
    <source>
        <dbReference type="PROSITE" id="PS51857"/>
    </source>
</evidence>
<dbReference type="EMBL" id="QPEX01000006">
    <property type="protein sequence ID" value="RCS55920.1"/>
    <property type="molecule type" value="Genomic_DNA"/>
</dbReference>
<dbReference type="Pfam" id="PF06961">
    <property type="entry name" value="DUF1294"/>
    <property type="match status" value="1"/>
</dbReference>
<feature type="domain" description="CSD" evidence="2">
    <location>
        <begin position="2"/>
        <end position="67"/>
    </location>
</feature>
<evidence type="ECO:0000313" key="4">
    <source>
        <dbReference type="Proteomes" id="UP000253562"/>
    </source>
</evidence>
<protein>
    <submittedName>
        <fullName evidence="3">DUF1294 domain-containing protein</fullName>
    </submittedName>
</protein>
<proteinExistence type="predicted"/>
<name>A0A368KX56_9BACT</name>
<evidence type="ECO:0000313" key="3">
    <source>
        <dbReference type="EMBL" id="RCS55920.1"/>
    </source>
</evidence>
<dbReference type="CDD" id="cd04458">
    <property type="entry name" value="CSP_CDS"/>
    <property type="match status" value="1"/>
</dbReference>
<dbReference type="GO" id="GO:0003676">
    <property type="term" value="F:nucleic acid binding"/>
    <property type="evidence" value="ECO:0007669"/>
    <property type="project" value="InterPro"/>
</dbReference>
<dbReference type="InterPro" id="IPR011129">
    <property type="entry name" value="CSD"/>
</dbReference>
<dbReference type="InterPro" id="IPR002059">
    <property type="entry name" value="CSP_DNA-bd"/>
</dbReference>
<dbReference type="InterPro" id="IPR010718">
    <property type="entry name" value="DUF1294"/>
</dbReference>
<dbReference type="Pfam" id="PF00313">
    <property type="entry name" value="CSD"/>
    <property type="match status" value="1"/>
</dbReference>
<comment type="caution">
    <text evidence="3">The sequence shown here is derived from an EMBL/GenBank/DDBJ whole genome shotgun (WGS) entry which is preliminary data.</text>
</comment>